<dbReference type="Proteomes" id="UP000689967">
    <property type="component" value="Unassembled WGS sequence"/>
</dbReference>
<comment type="caution">
    <text evidence="2">The sequence shown here is derived from an EMBL/GenBank/DDBJ whole genome shotgun (WGS) entry which is preliminary data.</text>
</comment>
<keyword evidence="1" id="KW-1133">Transmembrane helix</keyword>
<keyword evidence="1" id="KW-0812">Transmembrane</keyword>
<dbReference type="EMBL" id="JAERQM010000001">
    <property type="protein sequence ID" value="MBU8543110.1"/>
    <property type="molecule type" value="Genomic_DNA"/>
</dbReference>
<accession>A0ABS6H357</accession>
<protein>
    <submittedName>
        <fullName evidence="2">Uncharacterized protein</fullName>
    </submittedName>
</protein>
<evidence type="ECO:0000313" key="2">
    <source>
        <dbReference type="EMBL" id="MBU8543110.1"/>
    </source>
</evidence>
<evidence type="ECO:0000313" key="3">
    <source>
        <dbReference type="Proteomes" id="UP000689967"/>
    </source>
</evidence>
<proteinExistence type="predicted"/>
<evidence type="ECO:0000256" key="1">
    <source>
        <dbReference type="SAM" id="Phobius"/>
    </source>
</evidence>
<dbReference type="RefSeq" id="WP_216873402.1">
    <property type="nucleotide sequence ID" value="NZ_JAERQM010000001.1"/>
</dbReference>
<organism evidence="2 3">
    <name type="scientific">Falsiroseomonas oleicola</name>
    <dbReference type="NCBI Taxonomy" id="2801474"/>
    <lineage>
        <taxon>Bacteria</taxon>
        <taxon>Pseudomonadati</taxon>
        <taxon>Pseudomonadota</taxon>
        <taxon>Alphaproteobacteria</taxon>
        <taxon>Acetobacterales</taxon>
        <taxon>Roseomonadaceae</taxon>
        <taxon>Falsiroseomonas</taxon>
    </lineage>
</organism>
<name>A0ABS6H357_9PROT</name>
<sequence length="151" mass="16756">MVEIWSALIQSFSTLLAAGIAIFFAFKLIKKNELERMRVDCVRRLFGFRFGIDGTWDRDGAPMQSFLAAVNEVPYLFAQYPDVMSAFRDLRSNLSSNGNTEKFITALLRTIAKKTDVDFSALGEADLSGIIRAGDRNGRHSAVAGGQKPCR</sequence>
<reference evidence="2 3" key="1">
    <citation type="submission" date="2021-01" db="EMBL/GenBank/DDBJ databases">
        <title>Roseomonas sp. nov, a bacterium isolated from an oil production mixture in Yumen Oilfield.</title>
        <authorList>
            <person name="Wu D."/>
        </authorList>
    </citation>
    <scope>NUCLEOTIDE SEQUENCE [LARGE SCALE GENOMIC DNA]</scope>
    <source>
        <strain evidence="2 3">ROY-5-3</strain>
    </source>
</reference>
<keyword evidence="3" id="KW-1185">Reference proteome</keyword>
<keyword evidence="1" id="KW-0472">Membrane</keyword>
<feature type="transmembrane region" description="Helical" evidence="1">
    <location>
        <begin position="6"/>
        <end position="29"/>
    </location>
</feature>
<gene>
    <name evidence="2" type="ORF">JJQ90_05300</name>
</gene>